<evidence type="ECO:0000313" key="1">
    <source>
        <dbReference type="EMBL" id="QXM18671.1"/>
    </source>
</evidence>
<dbReference type="SUPFAM" id="SSF52309">
    <property type="entry name" value="N-(deoxy)ribosyltransferase-like"/>
    <property type="match status" value="1"/>
</dbReference>
<evidence type="ECO:0000313" key="2">
    <source>
        <dbReference type="Proteomes" id="UP000827556"/>
    </source>
</evidence>
<keyword evidence="2" id="KW-1185">Reference proteome</keyword>
<dbReference type="InterPro" id="IPR025518">
    <property type="entry name" value="DUF4406"/>
</dbReference>
<organism evidence="1 2">
    <name type="scientific">Methanoculleus virus Blf4</name>
    <dbReference type="NCBI Taxonomy" id="3070925"/>
    <lineage>
        <taxon>Viruses</taxon>
        <taxon>Duplodnaviria</taxon>
        <taxon>Heunggongvirae</taxon>
        <taxon>Uroviricota</taxon>
        <taxon>Caudoviricetes</taxon>
        <taxon>Pungoviridae</taxon>
        <taxon>Flagovirus</taxon>
        <taxon>Flagovirus limi</taxon>
    </lineage>
</organism>
<proteinExistence type="predicted"/>
<dbReference type="Pfam" id="PF14359">
    <property type="entry name" value="DUF4406"/>
    <property type="match status" value="1"/>
</dbReference>
<evidence type="ECO:0008006" key="3">
    <source>
        <dbReference type="Google" id="ProtNLM"/>
    </source>
</evidence>
<protein>
    <recommendedName>
        <fullName evidence="3">Nucleoside 2-deoxyribosyltransferase</fullName>
    </recommendedName>
</protein>
<dbReference type="Proteomes" id="UP000827556">
    <property type="component" value="Segment"/>
</dbReference>
<dbReference type="EMBL" id="MZ171369">
    <property type="protein sequence ID" value="QXM18671.1"/>
    <property type="molecule type" value="Genomic_DNA"/>
</dbReference>
<name>A0AA49AL51_9CAUD</name>
<accession>A0AA49AL51</accession>
<dbReference type="Gene3D" id="3.40.50.10400">
    <property type="entry name" value="Hypothetical protein PA1492"/>
    <property type="match status" value="1"/>
</dbReference>
<sequence length="125" mass="13576">MTRPILYISGPYSAGNGRTVADNIAVARRYAVAAANAGWMPFTPHLNTAGFEVDCPGVSHEEWLAGDLAILKHLEPGYDAMLVLPNWEQSAGATLEVGWAKHIGLTILGPFDLPEEIPAPRRWIL</sequence>
<reference evidence="2" key="1">
    <citation type="submission" date="2021-05" db="EMBL/GenBank/DDBJ databases">
        <authorList>
            <person name="Kupczok A."/>
            <person name="Weidenbach K."/>
            <person name="Wolf S."/>
            <person name="Fischer M.A."/>
            <person name="Kern T."/>
            <person name="Reetz J."/>
            <person name="Urbanska N."/>
            <person name="Kunzel S."/>
            <person name="Schmitz R.A."/>
            <person name="Rother M."/>
        </authorList>
    </citation>
    <scope>NUCLEOTIDE SEQUENCE [LARGE SCALE GENOMIC DNA]</scope>
</reference>